<reference evidence="2" key="1">
    <citation type="journal article" date="2013" name="Genome Announc.">
        <title>Genome sequence of the food spoilage yeast Zygosaccharomyces bailii CLIB 213(T).</title>
        <authorList>
            <person name="Galeote V."/>
            <person name="Bigey F."/>
            <person name="Devillers H."/>
            <person name="Neuveglise C."/>
            <person name="Dequin S."/>
        </authorList>
    </citation>
    <scope>NUCLEOTIDE SEQUENCE [LARGE SCALE GENOMIC DNA]</scope>
    <source>
        <strain evidence="2">CLIB 213 / ATCC 58445 / CBS 680 / CCRC 21525 / NBRC 1098 / NCYC 1416 / NRRL Y-2227</strain>
    </source>
</reference>
<proteinExistence type="predicted"/>
<protein>
    <submittedName>
        <fullName evidence="1">BN860_05886g1_1</fullName>
    </submittedName>
</protein>
<evidence type="ECO:0000313" key="2">
    <source>
        <dbReference type="Proteomes" id="UP000019375"/>
    </source>
</evidence>
<dbReference type="AlphaFoldDB" id="A0A8J2T4R7"/>
<accession>A0A8J2T4R7</accession>
<organism evidence="1 2">
    <name type="scientific">Zygosaccharomyces bailii (strain CLIB 213 / ATCC 58445 / CBS 680 / BCRC 21525 / NBRC 1098 / NCYC 1416 / NRRL Y-2227)</name>
    <dbReference type="NCBI Taxonomy" id="1333698"/>
    <lineage>
        <taxon>Eukaryota</taxon>
        <taxon>Fungi</taxon>
        <taxon>Dikarya</taxon>
        <taxon>Ascomycota</taxon>
        <taxon>Saccharomycotina</taxon>
        <taxon>Saccharomycetes</taxon>
        <taxon>Saccharomycetales</taxon>
        <taxon>Saccharomycetaceae</taxon>
        <taxon>Zygosaccharomyces</taxon>
    </lineage>
</organism>
<dbReference type="Pfam" id="PF17316">
    <property type="entry name" value="Perilipin_2"/>
    <property type="match status" value="1"/>
</dbReference>
<sequence>MSTSRRSSTSSKVVVDKDITDKFARNSPTLTNLYRYPLLANSVDRIVNLPVVNLVLSWTLVAAGKTRNVILESSKTPRFAKMGYNVVSGAGKKLDELFALLVLREGLGAFLEKWHAHGNKPGFWLVYFFVDYWANLMNLLLTHFVVGSKRLEDTSGSMGESESGSKSLPHLQELRSTTIGISRDLGEKVHSDYIDKTAGYAKNKYDELFKPVADRIQTDYLDPTRAHALETYKTVSSAYESNLNKSESIPRAIISTGVDLKNITLENLKASTGELQEKVQEGEKAVADAVPAFVDRNNE</sequence>
<keyword evidence="2" id="KW-1185">Reference proteome</keyword>
<dbReference type="EMBL" id="HG316454">
    <property type="protein sequence ID" value="CDF87417.1"/>
    <property type="molecule type" value="Genomic_DNA"/>
</dbReference>
<dbReference type="Proteomes" id="UP000019375">
    <property type="component" value="Unassembled WGS sequence"/>
</dbReference>
<dbReference type="OrthoDB" id="4065633at2759"/>
<evidence type="ECO:0000313" key="1">
    <source>
        <dbReference type="EMBL" id="CDF87417.1"/>
    </source>
</evidence>
<gene>
    <name evidence="1" type="ORF">BN860_05886g</name>
</gene>
<name>A0A8J2T4R7_ZYGB2</name>